<organism evidence="2 3">
    <name type="scientific">Phytophthora citrophthora</name>
    <dbReference type="NCBI Taxonomy" id="4793"/>
    <lineage>
        <taxon>Eukaryota</taxon>
        <taxon>Sar</taxon>
        <taxon>Stramenopiles</taxon>
        <taxon>Oomycota</taxon>
        <taxon>Peronosporomycetes</taxon>
        <taxon>Peronosporales</taxon>
        <taxon>Peronosporaceae</taxon>
        <taxon>Phytophthora</taxon>
    </lineage>
</organism>
<feature type="compositionally biased region" description="Low complexity" evidence="1">
    <location>
        <begin position="219"/>
        <end position="238"/>
    </location>
</feature>
<reference evidence="2" key="1">
    <citation type="submission" date="2023-08" db="EMBL/GenBank/DDBJ databases">
        <title>Reference Genome Resource for the Citrus Pathogen Phytophthora citrophthora.</title>
        <authorList>
            <person name="Moller H."/>
            <person name="Coetzee B."/>
            <person name="Rose L.J."/>
            <person name="Van Niekerk J.M."/>
        </authorList>
    </citation>
    <scope>NUCLEOTIDE SEQUENCE</scope>
    <source>
        <strain evidence="2">STE-U-9442</strain>
    </source>
</reference>
<dbReference type="AlphaFoldDB" id="A0AAD9G566"/>
<feature type="region of interest" description="Disordered" evidence="1">
    <location>
        <begin position="217"/>
        <end position="240"/>
    </location>
</feature>
<dbReference type="Proteomes" id="UP001259832">
    <property type="component" value="Unassembled WGS sequence"/>
</dbReference>
<sequence length="388" mass="42355">MVQCSPVPEGGATCPGTNETVSALETVSSLGTNPSNEYVPDLSKGSCVLRNVFVRSSSDSNIRATVSPFPSTVGDQFIKHNQKNGVEFDARRQEESVTFLNASMQLMHLNGEARQRVRQLWTSVQRLGRENQISEAGMDLLYAELGNILKTMSAEKVEATKYLKIGRLVLLAASPASDAGTIGGGAAVKALFGARPTAQLMQCSLSEDQSKLEMTPIRPVTTPTGSTSATPPTPTNSTLGRFALPSTASLMGMISDAFQEEPTTRVIRLQGCQVRRLVPKSPSSTEEDSEMARRAKIVHRFQLLVPYRTPIDRVLFATRAPVPYESFIFEVPTSETGAIDADLEVDDWVWALDRVCRFQLHRLENALREAPTVGTRFLHLTINSLKGA</sequence>
<name>A0AAD9G566_9STRA</name>
<evidence type="ECO:0000313" key="2">
    <source>
        <dbReference type="EMBL" id="KAK1932111.1"/>
    </source>
</evidence>
<evidence type="ECO:0000256" key="1">
    <source>
        <dbReference type="SAM" id="MobiDB-lite"/>
    </source>
</evidence>
<comment type="caution">
    <text evidence="2">The sequence shown here is derived from an EMBL/GenBank/DDBJ whole genome shotgun (WGS) entry which is preliminary data.</text>
</comment>
<dbReference type="EMBL" id="JASMQC010000031">
    <property type="protein sequence ID" value="KAK1932111.1"/>
    <property type="molecule type" value="Genomic_DNA"/>
</dbReference>
<gene>
    <name evidence="2" type="ORF">P3T76_012611</name>
</gene>
<proteinExistence type="predicted"/>
<accession>A0AAD9G566</accession>
<evidence type="ECO:0000313" key="3">
    <source>
        <dbReference type="Proteomes" id="UP001259832"/>
    </source>
</evidence>
<protein>
    <submittedName>
        <fullName evidence="2">Uncharacterized protein</fullName>
    </submittedName>
</protein>
<keyword evidence="3" id="KW-1185">Reference proteome</keyword>